<proteinExistence type="inferred from homology"/>
<dbReference type="AlphaFoldDB" id="D3V9Y5"/>
<dbReference type="HOGENOM" id="CLU_017584_3_3_6"/>
<comment type="similarity">
    <text evidence="1">Belongs to the class-II pyridoxal-phosphate-dependent aminotransferase family. Histidinol-phosphate aminotransferase subfamily.</text>
</comment>
<dbReference type="GO" id="GO:0004400">
    <property type="term" value="F:histidinol-phosphate transaminase activity"/>
    <property type="evidence" value="ECO:0007669"/>
    <property type="project" value="UniProtKB-EC"/>
</dbReference>
<dbReference type="InterPro" id="IPR004839">
    <property type="entry name" value="Aminotransferase_I/II_large"/>
</dbReference>
<evidence type="ECO:0000256" key="3">
    <source>
        <dbReference type="ARBA" id="ARBA00022679"/>
    </source>
</evidence>
<evidence type="ECO:0000256" key="4">
    <source>
        <dbReference type="ARBA" id="ARBA00022898"/>
    </source>
</evidence>
<evidence type="ECO:0000259" key="5">
    <source>
        <dbReference type="Pfam" id="PF00155"/>
    </source>
</evidence>
<dbReference type="Gene3D" id="3.90.1150.10">
    <property type="entry name" value="Aspartate Aminotransferase, domain 1"/>
    <property type="match status" value="1"/>
</dbReference>
<dbReference type="eggNOG" id="COG0079">
    <property type="taxonomic scope" value="Bacteria"/>
</dbReference>
<feature type="domain" description="Aminotransferase class I/classII large" evidence="5">
    <location>
        <begin position="39"/>
        <end position="360"/>
    </location>
</feature>
<evidence type="ECO:0000256" key="2">
    <source>
        <dbReference type="ARBA" id="ARBA00022576"/>
    </source>
</evidence>
<sequence length="375" mass="43730">MNRRDFLTLSSISLLSSASLANYPVNGIIVEKDPIQDDDEIHLDYNENPYGPFPAALKEMHKLSVSYGRYDEVYSPRLEADIREKFNLKNLSLILSPGSSYLLNIIPVFLKEICNTVIYQNIAFDLLVKAAKHVGYNEIIINDDINGGIDIDNIVNKDIRNCLIYLCNPNNPTGTVINHDKFFLFCQKMSKNNVIVIDEAYIEYTNHKSCLSFIEHNGFDNIIVSRTFSKIFGMAGMRLGYFMMSKNLEKYFDTEIFHQIMPTSASFGALISLFDEDEILKRKQETEKLRNQLVSFFRDRSIIHYKPSANFIYFKPPVDMTHFVEEMSRYNIKLSRIWPQKPDFIRVTIGKSYEMDYFMKVFDILIDKYMQWRLS</sequence>
<dbReference type="EC" id="2.6.1.9" evidence="6"/>
<evidence type="ECO:0000313" key="6">
    <source>
        <dbReference type="EMBL" id="CBJ89373.1"/>
    </source>
</evidence>
<dbReference type="KEGG" id="xne:XNC1_1308"/>
<protein>
    <submittedName>
        <fullName evidence="6">Histidinol-phosphate transaminase</fullName>
        <ecNumber evidence="6">2.6.1.9</ecNumber>
    </submittedName>
</protein>
<dbReference type="STRING" id="406817.XNC1_1308"/>
<dbReference type="RefSeq" id="WP_013183780.1">
    <property type="nucleotide sequence ID" value="NC_014228.1"/>
</dbReference>
<dbReference type="PANTHER" id="PTHR43643">
    <property type="entry name" value="HISTIDINOL-PHOSPHATE AMINOTRANSFERASE 2"/>
    <property type="match status" value="1"/>
</dbReference>
<dbReference type="InterPro" id="IPR015424">
    <property type="entry name" value="PyrdxlP-dep_Trfase"/>
</dbReference>
<evidence type="ECO:0000313" key="7">
    <source>
        <dbReference type="Proteomes" id="UP000008075"/>
    </source>
</evidence>
<dbReference type="InterPro" id="IPR015422">
    <property type="entry name" value="PyrdxlP-dep_Trfase_small"/>
</dbReference>
<reference evidence="6 7" key="1">
    <citation type="journal article" date="2011" name="PLoS ONE">
        <title>The entomopathogenic bacterial endosymbionts xenorhabdus and photorhabdus: convergent lifestyles from divergent genomes.</title>
        <authorList>
            <person name="Chaston J.M."/>
            <person name="Suen G."/>
            <person name="Tucker S.L."/>
            <person name="Andersen A.W."/>
            <person name="Bhasin A."/>
            <person name="Bode E."/>
            <person name="Bode H.B."/>
            <person name="Brachmann A.O."/>
            <person name="Cowles C.E."/>
            <person name="Cowles K.N."/>
            <person name="Darby C."/>
            <person name="de Leon L."/>
            <person name="Drace K."/>
            <person name="Du Z."/>
            <person name="Givaudan A."/>
            <person name="Herbert Tran E.E."/>
            <person name="Jewell K.A."/>
            <person name="Knack J.J."/>
            <person name="Krasomil-Osterfeld K.C."/>
            <person name="Kukor R."/>
            <person name="Lanois A."/>
            <person name="Latreille P."/>
            <person name="Leimgruber N.K."/>
            <person name="Lipke C.M."/>
            <person name="Liu R."/>
            <person name="Lu X."/>
            <person name="Martens E.C."/>
            <person name="Marri P.R."/>
            <person name="Medigue C."/>
            <person name="Menard M.L."/>
            <person name="Miller N.M."/>
            <person name="Morales-Soto N."/>
            <person name="Norton S."/>
            <person name="Ogier J.C."/>
            <person name="Orchard S.S."/>
            <person name="Park D."/>
            <person name="Park Y."/>
            <person name="Qurollo B.A."/>
            <person name="Sugar D.R."/>
            <person name="Richards G.R."/>
            <person name="Rouy Z."/>
            <person name="Slominski B."/>
            <person name="Slominski K."/>
            <person name="Snyder H."/>
            <person name="Tjaden B.C."/>
            <person name="van der Hoeven R."/>
            <person name="Welch R.D."/>
            <person name="Wheeler C."/>
            <person name="Xiang B."/>
            <person name="Barbazuk B."/>
            <person name="Gaudriault S."/>
            <person name="Goodner B."/>
            <person name="Slater S.C."/>
            <person name="Forst S."/>
            <person name="Goldman B.S."/>
            <person name="Goodrich-Blair H."/>
        </authorList>
    </citation>
    <scope>NUCLEOTIDE SEQUENCE [LARGE SCALE GENOMIC DNA]</scope>
    <source>
        <strain evidence="7">ATCC 19061 / DSM 3370 / CCUG 14189 / LMG 1036 / NCIMB 9965 / AN6</strain>
    </source>
</reference>
<keyword evidence="4" id="KW-0663">Pyridoxal phosphate</keyword>
<keyword evidence="2 6" id="KW-0032">Aminotransferase</keyword>
<organism evidence="6 7">
    <name type="scientific">Xenorhabdus nematophila (strain ATCC 19061 / DSM 3370 / CCUG 14189 / LMG 1036 / NCIMB 9965 / AN6)</name>
    <dbReference type="NCBI Taxonomy" id="406817"/>
    <lineage>
        <taxon>Bacteria</taxon>
        <taxon>Pseudomonadati</taxon>
        <taxon>Pseudomonadota</taxon>
        <taxon>Gammaproteobacteria</taxon>
        <taxon>Enterobacterales</taxon>
        <taxon>Morganellaceae</taxon>
        <taxon>Xenorhabdus</taxon>
    </lineage>
</organism>
<dbReference type="Proteomes" id="UP000008075">
    <property type="component" value="Chromosome"/>
</dbReference>
<dbReference type="Gene3D" id="3.40.640.10">
    <property type="entry name" value="Type I PLP-dependent aspartate aminotransferase-like (Major domain)"/>
    <property type="match status" value="1"/>
</dbReference>
<name>D3V9Y5_XENNA</name>
<dbReference type="SUPFAM" id="SSF53383">
    <property type="entry name" value="PLP-dependent transferases"/>
    <property type="match status" value="1"/>
</dbReference>
<dbReference type="PANTHER" id="PTHR43643:SF3">
    <property type="entry name" value="HISTIDINOL-PHOSPHATE AMINOTRANSFERASE"/>
    <property type="match status" value="1"/>
</dbReference>
<keyword evidence="3 6" id="KW-0808">Transferase</keyword>
<dbReference type="Pfam" id="PF00155">
    <property type="entry name" value="Aminotran_1_2"/>
    <property type="match status" value="1"/>
</dbReference>
<dbReference type="InterPro" id="IPR050106">
    <property type="entry name" value="HistidinolP_aminotransfase"/>
</dbReference>
<dbReference type="EMBL" id="FN667742">
    <property type="protein sequence ID" value="CBJ89373.1"/>
    <property type="molecule type" value="Genomic_DNA"/>
</dbReference>
<dbReference type="CDD" id="cd00609">
    <property type="entry name" value="AAT_like"/>
    <property type="match status" value="1"/>
</dbReference>
<dbReference type="GeneID" id="24904364"/>
<accession>D3V9Y5</accession>
<evidence type="ECO:0000256" key="1">
    <source>
        <dbReference type="ARBA" id="ARBA00007970"/>
    </source>
</evidence>
<keyword evidence="7" id="KW-1185">Reference proteome</keyword>
<dbReference type="InterPro" id="IPR015421">
    <property type="entry name" value="PyrdxlP-dep_Trfase_major"/>
</dbReference>
<gene>
    <name evidence="6" type="ordered locus">XNC1_1308</name>
</gene>
<dbReference type="GO" id="GO:0030170">
    <property type="term" value="F:pyridoxal phosphate binding"/>
    <property type="evidence" value="ECO:0007669"/>
    <property type="project" value="InterPro"/>
</dbReference>